<evidence type="ECO:0000256" key="3">
    <source>
        <dbReference type="ARBA" id="ARBA00022448"/>
    </source>
</evidence>
<evidence type="ECO:0000313" key="14">
    <source>
        <dbReference type="Proteomes" id="UP001523566"/>
    </source>
</evidence>
<keyword evidence="10" id="KW-0406">Ion transport</keyword>
<feature type="transmembrane region" description="Helical" evidence="12">
    <location>
        <begin position="131"/>
        <end position="150"/>
    </location>
</feature>
<evidence type="ECO:0000256" key="4">
    <source>
        <dbReference type="ARBA" id="ARBA00022475"/>
    </source>
</evidence>
<organism evidence="13 14">
    <name type="scientific">Aequitasia blattaphilus</name>
    <dbReference type="NCBI Taxonomy" id="2949332"/>
    <lineage>
        <taxon>Bacteria</taxon>
        <taxon>Bacillati</taxon>
        <taxon>Bacillota</taxon>
        <taxon>Clostridia</taxon>
        <taxon>Lachnospirales</taxon>
        <taxon>Lachnospiraceae</taxon>
        <taxon>Aequitasia</taxon>
    </lineage>
</organism>
<evidence type="ECO:0000256" key="11">
    <source>
        <dbReference type="ARBA" id="ARBA00023136"/>
    </source>
</evidence>
<evidence type="ECO:0000256" key="8">
    <source>
        <dbReference type="ARBA" id="ARBA00022958"/>
    </source>
</evidence>
<evidence type="ECO:0000256" key="5">
    <source>
        <dbReference type="ARBA" id="ARBA00022519"/>
    </source>
</evidence>
<dbReference type="RefSeq" id="WP_262065250.1">
    <property type="nucleotide sequence ID" value="NZ_JAMXOD010000003.1"/>
</dbReference>
<comment type="subcellular location">
    <subcellularLocation>
        <location evidence="1">Cell inner membrane</location>
        <topology evidence="1">Multi-pass membrane protein</topology>
    </subcellularLocation>
</comment>
<feature type="transmembrane region" description="Helical" evidence="12">
    <location>
        <begin position="67"/>
        <end position="85"/>
    </location>
</feature>
<keyword evidence="9 12" id="KW-1133">Transmembrane helix</keyword>
<dbReference type="PIRSF" id="PIRSF006247">
    <property type="entry name" value="TrkH"/>
    <property type="match status" value="1"/>
</dbReference>
<keyword evidence="11 12" id="KW-0472">Membrane</keyword>
<keyword evidence="4" id="KW-1003">Cell membrane</keyword>
<dbReference type="Proteomes" id="UP001523566">
    <property type="component" value="Unassembled WGS sequence"/>
</dbReference>
<dbReference type="InterPro" id="IPR004772">
    <property type="entry name" value="TrkH"/>
</dbReference>
<feature type="transmembrane region" description="Helical" evidence="12">
    <location>
        <begin position="12"/>
        <end position="31"/>
    </location>
</feature>
<reference evidence="13 14" key="1">
    <citation type="journal article" date="2022" name="Genome Biol. Evol.">
        <title>Host diet, physiology and behaviors set the stage for Lachnospiraceae cladogenesis.</title>
        <authorList>
            <person name="Vera-Ponce De Leon A."/>
            <person name="Schneider M."/>
            <person name="Jahnes B.C."/>
            <person name="Sadowski V."/>
            <person name="Camuy-Velez L.A."/>
            <person name="Duan J."/>
            <person name="Sabree Z.L."/>
        </authorList>
    </citation>
    <scope>NUCLEOTIDE SEQUENCE [LARGE SCALE GENOMIC DNA]</scope>
    <source>
        <strain evidence="13 14">PAL113</strain>
    </source>
</reference>
<comment type="similarity">
    <text evidence="2">Belongs to the TrkH potassium transport family.</text>
</comment>
<dbReference type="EMBL" id="JAMZFW010000003">
    <property type="protein sequence ID" value="MCP1101468.1"/>
    <property type="molecule type" value="Genomic_DNA"/>
</dbReference>
<evidence type="ECO:0000256" key="10">
    <source>
        <dbReference type="ARBA" id="ARBA00023065"/>
    </source>
</evidence>
<evidence type="ECO:0000256" key="6">
    <source>
        <dbReference type="ARBA" id="ARBA00022538"/>
    </source>
</evidence>
<keyword evidence="7 12" id="KW-0812">Transmembrane</keyword>
<comment type="caution">
    <text evidence="13">The sequence shown here is derived from an EMBL/GenBank/DDBJ whole genome shotgun (WGS) entry which is preliminary data.</text>
</comment>
<proteinExistence type="inferred from homology"/>
<feature type="transmembrane region" description="Helical" evidence="12">
    <location>
        <begin position="389"/>
        <end position="409"/>
    </location>
</feature>
<name>A0ABT1E6K7_9FIRM</name>
<gene>
    <name evidence="13" type="ORF">NK125_03445</name>
</gene>
<keyword evidence="5" id="KW-0997">Cell inner membrane</keyword>
<evidence type="ECO:0000256" key="7">
    <source>
        <dbReference type="ARBA" id="ARBA00022692"/>
    </source>
</evidence>
<keyword evidence="8" id="KW-0630">Potassium</keyword>
<feature type="transmembrane region" description="Helical" evidence="12">
    <location>
        <begin position="37"/>
        <end position="55"/>
    </location>
</feature>
<keyword evidence="14" id="KW-1185">Reference proteome</keyword>
<feature type="transmembrane region" description="Helical" evidence="12">
    <location>
        <begin position="328"/>
        <end position="353"/>
    </location>
</feature>
<feature type="transmembrane region" description="Helical" evidence="12">
    <location>
        <begin position="237"/>
        <end position="258"/>
    </location>
</feature>
<dbReference type="InterPro" id="IPR003445">
    <property type="entry name" value="Cat_transpt"/>
</dbReference>
<evidence type="ECO:0000313" key="13">
    <source>
        <dbReference type="EMBL" id="MCP1101468.1"/>
    </source>
</evidence>
<accession>A0ABT1E6K7</accession>
<keyword evidence="6" id="KW-0633">Potassium transport</keyword>
<keyword evidence="3" id="KW-0813">Transport</keyword>
<evidence type="ECO:0000256" key="1">
    <source>
        <dbReference type="ARBA" id="ARBA00004429"/>
    </source>
</evidence>
<feature type="transmembrane region" description="Helical" evidence="12">
    <location>
        <begin position="270"/>
        <end position="288"/>
    </location>
</feature>
<dbReference type="PANTHER" id="PTHR32024">
    <property type="entry name" value="TRK SYSTEM POTASSIUM UPTAKE PROTEIN TRKG-RELATED"/>
    <property type="match status" value="1"/>
</dbReference>
<protein>
    <submittedName>
        <fullName evidence="13">TrkH family potassium uptake protein</fullName>
    </submittedName>
</protein>
<evidence type="ECO:0000256" key="12">
    <source>
        <dbReference type="SAM" id="Phobius"/>
    </source>
</evidence>
<feature type="transmembrane region" description="Helical" evidence="12">
    <location>
        <begin position="457"/>
        <end position="475"/>
    </location>
</feature>
<evidence type="ECO:0000256" key="9">
    <source>
        <dbReference type="ARBA" id="ARBA00022989"/>
    </source>
</evidence>
<sequence length="479" mass="53252">MNIKMIAFILSRMLSVESLLLLLPAVVALIYGEETGYWFLIVAAALFVISIIFGRKKPTHTKIYTKEGMIIVSAAWVLWSAIGALPMCLSGDIPNYIDAFFETVSGFTTTGSTILTNIESMPKCILFWRGFTHWVGGMGVLVFVLMLNTLDRNNSMHLMRAEMPGPEKDKLVPTAKQTARILYGIYLVLTLILIVLLLFGGMNLFDSIIHAFSTAGTGGYSNYNASVGYFNSAYIEWVLTIFMALFGVNFNLYFLILIREYRPIIKNEELKMYIGIILGASIMIAVNIKEIYGSVSFREAIFQVVSMITTTGFVSTDYNVWPMFSKTILLALIFTGACASSTGGGVKVSRLILMIKSIRKRIKQLIHPHSVNVIRMNGKKVSIETISMVKTYFLAYILIFLLSILVVSLDNFEFGTIFSAVLTALGNTGPIIDPIDATGSFAGFSPLSKIVLSLDMLAGRLEIFPFLMLFTLPAWHRKF</sequence>
<evidence type="ECO:0000256" key="2">
    <source>
        <dbReference type="ARBA" id="ARBA00009137"/>
    </source>
</evidence>
<dbReference type="Pfam" id="PF02386">
    <property type="entry name" value="TrkH"/>
    <property type="match status" value="2"/>
</dbReference>
<feature type="transmembrane region" description="Helical" evidence="12">
    <location>
        <begin position="181"/>
        <end position="202"/>
    </location>
</feature>
<dbReference type="PANTHER" id="PTHR32024:SF2">
    <property type="entry name" value="TRK SYSTEM POTASSIUM UPTAKE PROTEIN TRKG-RELATED"/>
    <property type="match status" value="1"/>
</dbReference>